<dbReference type="Pfam" id="PF09535">
    <property type="entry name" value="Gmx_para_CXXCG"/>
    <property type="match status" value="1"/>
</dbReference>
<accession>A0A286RC93</accession>
<dbReference type="OrthoDB" id="2581208at2"/>
<evidence type="ECO:0000313" key="1">
    <source>
        <dbReference type="EMBL" id="ASV73581.1"/>
    </source>
</evidence>
<sequence>MPKSDVKFWHLDAPESTKRLAEWAEDMGSESAVICPLHEGHRRAGKRQPNLKIVLPGKTVDDVDDFVWTWYSECLVQDHVLELFRRAGLTGYEVKPVTAKFKRTTEPPPRLWELVVTGWAGMAPPESGIRLIEKCEGCGYLGYSGCDNPERLIDPSQWDGSDFFIVWPLPKFIFVTDRVAKLIRENGLTGVRLKDPRRLDLSGGFGPGRLSYWMPEARARELGGPLGID</sequence>
<reference evidence="1 2" key="1">
    <citation type="journal article" name="Front. Microbiol.">
        <title>Sugar Metabolism of the First Thermophilic Planctomycete Thermogutta terrifontis: Comparative Genomic and Transcriptomic Approaches.</title>
        <authorList>
            <person name="Elcheninov A.G."/>
            <person name="Menzel P."/>
            <person name="Gudbergsdottir S.R."/>
            <person name="Slesarev A.I."/>
            <person name="Kadnikov V.V."/>
            <person name="Krogh A."/>
            <person name="Bonch-Osmolovskaya E.A."/>
            <person name="Peng X."/>
            <person name="Kublanov I.V."/>
        </authorList>
    </citation>
    <scope>NUCLEOTIDE SEQUENCE [LARGE SCALE GENOMIC DNA]</scope>
    <source>
        <strain evidence="1 2">R1</strain>
    </source>
</reference>
<evidence type="ECO:0000313" key="2">
    <source>
        <dbReference type="Proteomes" id="UP000215086"/>
    </source>
</evidence>
<name>A0A286RC93_9BACT</name>
<dbReference type="KEGG" id="ttf:THTE_0979"/>
<organism evidence="1 2">
    <name type="scientific">Thermogutta terrifontis</name>
    <dbReference type="NCBI Taxonomy" id="1331910"/>
    <lineage>
        <taxon>Bacteria</taxon>
        <taxon>Pseudomonadati</taxon>
        <taxon>Planctomycetota</taxon>
        <taxon>Planctomycetia</taxon>
        <taxon>Pirellulales</taxon>
        <taxon>Thermoguttaceae</taxon>
        <taxon>Thermogutta</taxon>
    </lineage>
</organism>
<dbReference type="EMBL" id="CP018477">
    <property type="protein sequence ID" value="ASV73581.1"/>
    <property type="molecule type" value="Genomic_DNA"/>
</dbReference>
<keyword evidence="2" id="KW-1185">Reference proteome</keyword>
<proteinExistence type="predicted"/>
<dbReference type="AlphaFoldDB" id="A0A286RC93"/>
<dbReference type="RefSeq" id="WP_095414135.1">
    <property type="nucleotide sequence ID" value="NZ_CP018477.1"/>
</dbReference>
<dbReference type="Proteomes" id="UP000215086">
    <property type="component" value="Chromosome"/>
</dbReference>
<dbReference type="InterPro" id="IPR011750">
    <property type="entry name" value="Gmx_para_CXXCG"/>
</dbReference>
<gene>
    <name evidence="1" type="ORF">THTE_0979</name>
</gene>
<protein>
    <submittedName>
        <fullName evidence="1">Uncharacterized protein</fullName>
    </submittedName>
</protein>